<organism evidence="1 2">
    <name type="scientific">Pseudoxanthomonas japonensis</name>
    <dbReference type="NCBI Taxonomy" id="69284"/>
    <lineage>
        <taxon>Bacteria</taxon>
        <taxon>Pseudomonadati</taxon>
        <taxon>Pseudomonadota</taxon>
        <taxon>Gammaproteobacteria</taxon>
        <taxon>Lysobacterales</taxon>
        <taxon>Lysobacteraceae</taxon>
        <taxon>Pseudoxanthomonas</taxon>
    </lineage>
</organism>
<evidence type="ECO:0000313" key="1">
    <source>
        <dbReference type="EMBL" id="KAF1721885.1"/>
    </source>
</evidence>
<gene>
    <name evidence="1" type="ORF">CSC78_17505</name>
</gene>
<protein>
    <submittedName>
        <fullName evidence="1">Uncharacterized protein</fullName>
    </submittedName>
</protein>
<keyword evidence="2" id="KW-1185">Reference proteome</keyword>
<reference evidence="1 2" key="1">
    <citation type="submission" date="2017-10" db="EMBL/GenBank/DDBJ databases">
        <title>Whole genome sequencing of members of genus Pseudoxanthomonas.</title>
        <authorList>
            <person name="Kumar S."/>
            <person name="Bansal K."/>
            <person name="Kaur A."/>
            <person name="Patil P."/>
            <person name="Sharma S."/>
            <person name="Patil P.B."/>
        </authorList>
    </citation>
    <scope>NUCLEOTIDE SEQUENCE [LARGE SCALE GENOMIC DNA]</scope>
    <source>
        <strain evidence="1 2">DSM 17109</strain>
    </source>
</reference>
<sequence>MDCRHLLAPAAAGLLLVAGARVRAEDAGAARIMHVTGGDFPALVMVVPGDHAAHGPDATPACDRIRARRADELPPGWRTRVARVELDCEDTLADDDQRTLTAVTARAVLHPDRVQLAGQPVSEVRLMDSQRWGDHQYVLAAPFPTAGAVIRRFVEDTCLARTLAEESPATACTMQATDDGFYLPSSDAGGIWIHADPDDAARILYVEAWAD</sequence>
<name>A0ABQ6ZCV3_9GAMM</name>
<evidence type="ECO:0000313" key="2">
    <source>
        <dbReference type="Proteomes" id="UP000781710"/>
    </source>
</evidence>
<proteinExistence type="predicted"/>
<dbReference type="EMBL" id="PDWW01000035">
    <property type="protein sequence ID" value="KAF1721885.1"/>
    <property type="molecule type" value="Genomic_DNA"/>
</dbReference>
<dbReference type="Proteomes" id="UP000781710">
    <property type="component" value="Unassembled WGS sequence"/>
</dbReference>
<accession>A0ABQ6ZCV3</accession>
<dbReference type="RefSeq" id="WP_162339148.1">
    <property type="nucleotide sequence ID" value="NZ_JBHSRQ010000031.1"/>
</dbReference>
<comment type="caution">
    <text evidence="1">The sequence shown here is derived from an EMBL/GenBank/DDBJ whole genome shotgun (WGS) entry which is preliminary data.</text>
</comment>